<dbReference type="AlphaFoldDB" id="A0A1M4ZF91"/>
<dbReference type="Proteomes" id="UP000184114">
    <property type="component" value="Unassembled WGS sequence"/>
</dbReference>
<evidence type="ECO:0000313" key="2">
    <source>
        <dbReference type="Proteomes" id="UP000184114"/>
    </source>
</evidence>
<protein>
    <submittedName>
        <fullName evidence="1">Uncharacterized protein</fullName>
    </submittedName>
</protein>
<proteinExistence type="predicted"/>
<accession>A0A1M4ZF91</accession>
<sequence>MAIANNELSSIYDGLIYKFLYNNDISCIHILLNLYDLEENITNICPKYVSIHNLKKHISKFLKKRKGNYSISLNLGQLIHEDINRLELFIYLEGYKHGYFNNYWVNILEEIAIKNTPIDKLYKSKYLYHFDNKIKQISDVKALIGGEIQKGEKQNKYLYDIIRDYCHKLLRTKIFNLNEHLDKQLTIEYNSKPCNTKEEDNLLTLDELNSIYKEMVKIVLKDGLKLYKEAYWYGLNDRVLKRYR</sequence>
<organism evidence="1 2">
    <name type="scientific">Tissierella praeacuta DSM 18095</name>
    <dbReference type="NCBI Taxonomy" id="1123404"/>
    <lineage>
        <taxon>Bacteria</taxon>
        <taxon>Bacillati</taxon>
        <taxon>Bacillota</taxon>
        <taxon>Tissierellia</taxon>
        <taxon>Tissierellales</taxon>
        <taxon>Tissierellaceae</taxon>
        <taxon>Tissierella</taxon>
    </lineage>
</organism>
<reference evidence="2" key="1">
    <citation type="submission" date="2016-11" db="EMBL/GenBank/DDBJ databases">
        <authorList>
            <person name="Varghese N."/>
            <person name="Submissions S."/>
        </authorList>
    </citation>
    <scope>NUCLEOTIDE SEQUENCE [LARGE SCALE GENOMIC DNA]</scope>
    <source>
        <strain evidence="2">DSM 18095</strain>
    </source>
</reference>
<name>A0A1M4ZF91_9FIRM</name>
<dbReference type="STRING" id="1123404.SAMN02745784_03035"/>
<gene>
    <name evidence="1" type="ORF">SAMN02745784_03035</name>
</gene>
<dbReference type="GeneID" id="90995267"/>
<dbReference type="RefSeq" id="WP_072977866.1">
    <property type="nucleotide sequence ID" value="NZ_FQTY01000024.1"/>
</dbReference>
<keyword evidence="2" id="KW-1185">Reference proteome</keyword>
<evidence type="ECO:0000313" key="1">
    <source>
        <dbReference type="EMBL" id="SHF16724.1"/>
    </source>
</evidence>
<dbReference type="EMBL" id="FQTY01000024">
    <property type="protein sequence ID" value="SHF16724.1"/>
    <property type="molecule type" value="Genomic_DNA"/>
</dbReference>